<dbReference type="InterPro" id="IPR036565">
    <property type="entry name" value="Mur-like_cat_sf"/>
</dbReference>
<dbReference type="Gene3D" id="3.40.1190.10">
    <property type="entry name" value="Mur-like, catalytic domain"/>
    <property type="match status" value="1"/>
</dbReference>
<dbReference type="GO" id="GO:0009252">
    <property type="term" value="P:peptidoglycan biosynthetic process"/>
    <property type="evidence" value="ECO:0007669"/>
    <property type="project" value="UniProtKB-KW"/>
</dbReference>
<evidence type="ECO:0000256" key="4">
    <source>
        <dbReference type="ARBA" id="ARBA00022840"/>
    </source>
</evidence>
<keyword evidence="2" id="KW-0132">Cell division</keyword>
<dbReference type="InterPro" id="IPR000713">
    <property type="entry name" value="Mur_ligase_N"/>
</dbReference>
<keyword evidence="8" id="KW-0961">Cell wall biogenesis/degradation</keyword>
<keyword evidence="6" id="KW-0573">Peptidoglycan synthesis</keyword>
<evidence type="ECO:0000256" key="8">
    <source>
        <dbReference type="ARBA" id="ARBA00023316"/>
    </source>
</evidence>
<dbReference type="SUPFAM" id="SSF51984">
    <property type="entry name" value="MurCD N-terminal domain"/>
    <property type="match status" value="1"/>
</dbReference>
<dbReference type="Gene3D" id="3.40.50.720">
    <property type="entry name" value="NAD(P)-binding Rossmann-like Domain"/>
    <property type="match status" value="1"/>
</dbReference>
<dbReference type="Gene3D" id="3.90.190.20">
    <property type="entry name" value="Mur ligase, C-terminal domain"/>
    <property type="match status" value="1"/>
</dbReference>
<dbReference type="NCBIfam" id="TIGR01081">
    <property type="entry name" value="mpl"/>
    <property type="match status" value="1"/>
</dbReference>
<evidence type="ECO:0000313" key="12">
    <source>
        <dbReference type="EMBL" id="OGH01066.1"/>
    </source>
</evidence>
<protein>
    <submittedName>
        <fullName evidence="12">UDP-N-acetylmuramate:L-alanyl-gamma-D-glutamyl-meso-diaminopimelate ligase</fullName>
    </submittedName>
</protein>
<evidence type="ECO:0000259" key="10">
    <source>
        <dbReference type="Pfam" id="PF02875"/>
    </source>
</evidence>
<comment type="caution">
    <text evidence="12">The sequence shown here is derived from an EMBL/GenBank/DDBJ whole genome shotgun (WGS) entry which is preliminary data.</text>
</comment>
<dbReference type="AlphaFoldDB" id="A0A1F6GSC6"/>
<dbReference type="InterPro" id="IPR050061">
    <property type="entry name" value="MurCDEF_pg_biosynth"/>
</dbReference>
<evidence type="ECO:0000256" key="6">
    <source>
        <dbReference type="ARBA" id="ARBA00022984"/>
    </source>
</evidence>
<dbReference type="Pfam" id="PF01225">
    <property type="entry name" value="Mur_ligase"/>
    <property type="match status" value="1"/>
</dbReference>
<proteinExistence type="predicted"/>
<dbReference type="InterPro" id="IPR013221">
    <property type="entry name" value="Mur_ligase_cen"/>
</dbReference>
<dbReference type="GO" id="GO:0051301">
    <property type="term" value="P:cell division"/>
    <property type="evidence" value="ECO:0007669"/>
    <property type="project" value="UniProtKB-KW"/>
</dbReference>
<dbReference type="PANTHER" id="PTHR43445">
    <property type="entry name" value="UDP-N-ACETYLMURAMATE--L-ALANINE LIGASE-RELATED"/>
    <property type="match status" value="1"/>
</dbReference>
<sequence>MKQKHFHFSGICGTAMASLAVLLKTRGHKVTGSDLNVYPPMSTLLEENGIPVLEGYRPEHLQPHPDVVVLGNALSRGNLEVEYALEAHLHYLSMAELLKEEFIRGRRSVVITGTHGKTTTTTLAAHVFVDGGLETGFLIGGVPENFGVSCQDVAPGGYFVVEGDEYDTSFFDKRSKFFHYLPDVVVLNNIEFDHADIFKDLEEIKRSFTLMLRQVPKSGLILANGDDPNVMEVAVKGFSRVLTFGTGSHNQARITKVASRLGAVGMSFVLEVGGQSLSFEIPLLGEFNVRNATAVILAAMEAGLSPQAIQGAFGRYKHVKRRLQRVNRHPSILVFDDFAHHPTAIHETIGAVRGAWPEAKIHAIYEARSNTSVGRVHQDRMAWAFEQADQVTFSALHRGERLKPEERLDLDSVVRELEGQGKQAAILPEVEKIAQMAVDHVQPGEIILVMSQGDFGGLQRKIAALVDRSLGAV</sequence>
<dbReference type="Proteomes" id="UP000177583">
    <property type="component" value="Unassembled WGS sequence"/>
</dbReference>
<keyword evidence="1 12" id="KW-0436">Ligase</keyword>
<evidence type="ECO:0000256" key="3">
    <source>
        <dbReference type="ARBA" id="ARBA00022741"/>
    </source>
</evidence>
<evidence type="ECO:0000313" key="13">
    <source>
        <dbReference type="Proteomes" id="UP000177583"/>
    </source>
</evidence>
<dbReference type="SUPFAM" id="SSF53244">
    <property type="entry name" value="MurD-like peptide ligases, peptide-binding domain"/>
    <property type="match status" value="1"/>
</dbReference>
<evidence type="ECO:0000256" key="1">
    <source>
        <dbReference type="ARBA" id="ARBA00022598"/>
    </source>
</evidence>
<evidence type="ECO:0000256" key="2">
    <source>
        <dbReference type="ARBA" id="ARBA00022618"/>
    </source>
</evidence>
<feature type="domain" description="Mur ligase central" evidence="11">
    <location>
        <begin position="111"/>
        <end position="299"/>
    </location>
</feature>
<reference evidence="12 13" key="1">
    <citation type="journal article" date="2016" name="Nat. Commun.">
        <title>Thousands of microbial genomes shed light on interconnected biogeochemical processes in an aquifer system.</title>
        <authorList>
            <person name="Anantharaman K."/>
            <person name="Brown C.T."/>
            <person name="Hug L.A."/>
            <person name="Sharon I."/>
            <person name="Castelle C.J."/>
            <person name="Probst A.J."/>
            <person name="Thomas B.C."/>
            <person name="Singh A."/>
            <person name="Wilkins M.J."/>
            <person name="Karaoz U."/>
            <person name="Brodie E.L."/>
            <person name="Williams K.H."/>
            <person name="Hubbard S.S."/>
            <person name="Banfield J.F."/>
        </authorList>
    </citation>
    <scope>NUCLEOTIDE SEQUENCE [LARGE SCALE GENOMIC DNA]</scope>
</reference>
<dbReference type="Pfam" id="PF02875">
    <property type="entry name" value="Mur_ligase_C"/>
    <property type="match status" value="1"/>
</dbReference>
<feature type="domain" description="Mur ligase C-terminal" evidence="10">
    <location>
        <begin position="321"/>
        <end position="453"/>
    </location>
</feature>
<organism evidence="12 13">
    <name type="scientific">Candidatus Lambdaproteobacteria bacterium RIFOXYD2_FULL_56_26</name>
    <dbReference type="NCBI Taxonomy" id="1817773"/>
    <lineage>
        <taxon>Bacteria</taxon>
        <taxon>Pseudomonadati</taxon>
        <taxon>Pseudomonadota</taxon>
        <taxon>Candidatus Lambdaproteobacteria</taxon>
    </lineage>
</organism>
<keyword evidence="4" id="KW-0067">ATP-binding</keyword>
<evidence type="ECO:0000256" key="5">
    <source>
        <dbReference type="ARBA" id="ARBA00022960"/>
    </source>
</evidence>
<gene>
    <name evidence="12" type="ORF">A2557_00510</name>
</gene>
<evidence type="ECO:0000259" key="9">
    <source>
        <dbReference type="Pfam" id="PF01225"/>
    </source>
</evidence>
<keyword evidence="5" id="KW-0133">Cell shape</keyword>
<dbReference type="GO" id="GO:0016881">
    <property type="term" value="F:acid-amino acid ligase activity"/>
    <property type="evidence" value="ECO:0007669"/>
    <property type="project" value="InterPro"/>
</dbReference>
<keyword evidence="3" id="KW-0547">Nucleotide-binding</keyword>
<dbReference type="GO" id="GO:0008360">
    <property type="term" value="P:regulation of cell shape"/>
    <property type="evidence" value="ECO:0007669"/>
    <property type="project" value="UniProtKB-KW"/>
</dbReference>
<name>A0A1F6GSC6_9PROT</name>
<dbReference type="GO" id="GO:0071555">
    <property type="term" value="P:cell wall organization"/>
    <property type="evidence" value="ECO:0007669"/>
    <property type="project" value="UniProtKB-KW"/>
</dbReference>
<dbReference type="SUPFAM" id="SSF53623">
    <property type="entry name" value="MurD-like peptide ligases, catalytic domain"/>
    <property type="match status" value="1"/>
</dbReference>
<dbReference type="InterPro" id="IPR005757">
    <property type="entry name" value="Mpl"/>
</dbReference>
<dbReference type="GO" id="GO:0005524">
    <property type="term" value="F:ATP binding"/>
    <property type="evidence" value="ECO:0007669"/>
    <property type="project" value="UniProtKB-KW"/>
</dbReference>
<dbReference type="EMBL" id="MFNF01000040">
    <property type="protein sequence ID" value="OGH01066.1"/>
    <property type="molecule type" value="Genomic_DNA"/>
</dbReference>
<dbReference type="PANTHER" id="PTHR43445:SF5">
    <property type="entry name" value="UDP-N-ACETYLMURAMATE--L-ALANYL-GAMMA-D-GLUTAMYL-MESO-2,6-DIAMINOHEPTANDIOATE LIGASE"/>
    <property type="match status" value="1"/>
</dbReference>
<accession>A0A1F6GSC6</accession>
<keyword evidence="7" id="KW-0131">Cell cycle</keyword>
<evidence type="ECO:0000256" key="7">
    <source>
        <dbReference type="ARBA" id="ARBA00023306"/>
    </source>
</evidence>
<dbReference type="InterPro" id="IPR004101">
    <property type="entry name" value="Mur_ligase_C"/>
</dbReference>
<dbReference type="InterPro" id="IPR036615">
    <property type="entry name" value="Mur_ligase_C_dom_sf"/>
</dbReference>
<feature type="domain" description="Mur ligase N-terminal catalytic" evidence="9">
    <location>
        <begin position="5"/>
        <end position="100"/>
    </location>
</feature>
<dbReference type="Pfam" id="PF08245">
    <property type="entry name" value="Mur_ligase_M"/>
    <property type="match status" value="1"/>
</dbReference>
<evidence type="ECO:0000259" key="11">
    <source>
        <dbReference type="Pfam" id="PF08245"/>
    </source>
</evidence>